<evidence type="ECO:0000256" key="1">
    <source>
        <dbReference type="ARBA" id="ARBA00022691"/>
    </source>
</evidence>
<dbReference type="CDD" id="cd01335">
    <property type="entry name" value="Radical_SAM"/>
    <property type="match status" value="1"/>
</dbReference>
<dbReference type="InterPro" id="IPR013785">
    <property type="entry name" value="Aldolase_TIM"/>
</dbReference>
<dbReference type="SFLD" id="SFLDG01067">
    <property type="entry name" value="SPASM/twitch_domain_containing"/>
    <property type="match status" value="1"/>
</dbReference>
<dbReference type="SFLD" id="SFLDG01386">
    <property type="entry name" value="main_SPASM_domain-containing"/>
    <property type="match status" value="1"/>
</dbReference>
<dbReference type="Pfam" id="PF13186">
    <property type="entry name" value="SPASM"/>
    <property type="match status" value="1"/>
</dbReference>
<dbReference type="InterPro" id="IPR023885">
    <property type="entry name" value="4Fe4S-binding_SPASM_dom"/>
</dbReference>
<dbReference type="PANTHER" id="PTHR11228">
    <property type="entry name" value="RADICAL SAM DOMAIN PROTEIN"/>
    <property type="match status" value="1"/>
</dbReference>
<evidence type="ECO:0000256" key="2">
    <source>
        <dbReference type="ARBA" id="ARBA00022723"/>
    </source>
</evidence>
<dbReference type="Gene3D" id="3.20.20.70">
    <property type="entry name" value="Aldolase class I"/>
    <property type="match status" value="1"/>
</dbReference>
<dbReference type="GO" id="GO:0051536">
    <property type="term" value="F:iron-sulfur cluster binding"/>
    <property type="evidence" value="ECO:0007669"/>
    <property type="project" value="UniProtKB-KW"/>
</dbReference>
<evidence type="ECO:0000256" key="3">
    <source>
        <dbReference type="ARBA" id="ARBA00023004"/>
    </source>
</evidence>
<organism evidence="6">
    <name type="scientific">candidate division WOR-3 bacterium</name>
    <dbReference type="NCBI Taxonomy" id="2052148"/>
    <lineage>
        <taxon>Bacteria</taxon>
        <taxon>Bacteria division WOR-3</taxon>
    </lineage>
</organism>
<proteinExistence type="predicted"/>
<dbReference type="EMBL" id="DTGD01000183">
    <property type="protein sequence ID" value="HGB36236.1"/>
    <property type="molecule type" value="Genomic_DNA"/>
</dbReference>
<evidence type="ECO:0000256" key="4">
    <source>
        <dbReference type="ARBA" id="ARBA00023014"/>
    </source>
</evidence>
<dbReference type="InterPro" id="IPR006638">
    <property type="entry name" value="Elp3/MiaA/NifB-like_rSAM"/>
</dbReference>
<gene>
    <name evidence="6" type="ORF">ENV38_04955</name>
</gene>
<keyword evidence="3" id="KW-0408">Iron</keyword>
<dbReference type="GO" id="GO:0003824">
    <property type="term" value="F:catalytic activity"/>
    <property type="evidence" value="ECO:0007669"/>
    <property type="project" value="InterPro"/>
</dbReference>
<dbReference type="InterPro" id="IPR050377">
    <property type="entry name" value="Radical_SAM_PqqE_MftC-like"/>
</dbReference>
<accession>A0A7V3NVH6</accession>
<dbReference type="Pfam" id="PF04055">
    <property type="entry name" value="Radical_SAM"/>
    <property type="match status" value="1"/>
</dbReference>
<keyword evidence="4" id="KW-0411">Iron-sulfur</keyword>
<dbReference type="SUPFAM" id="SSF102114">
    <property type="entry name" value="Radical SAM enzymes"/>
    <property type="match status" value="1"/>
</dbReference>
<dbReference type="PROSITE" id="PS51918">
    <property type="entry name" value="RADICAL_SAM"/>
    <property type="match status" value="1"/>
</dbReference>
<keyword evidence="2" id="KW-0479">Metal-binding</keyword>
<keyword evidence="1" id="KW-0949">S-adenosyl-L-methionine</keyword>
<protein>
    <submittedName>
        <fullName evidence="6">Radical SAM protein</fullName>
    </submittedName>
</protein>
<dbReference type="SFLD" id="SFLDS00029">
    <property type="entry name" value="Radical_SAM"/>
    <property type="match status" value="1"/>
</dbReference>
<sequence>MTLFDKTQKRDLTAEEIEKRNKLKREKPYVHEKITKFDRKVKRGESIAIVRLVYDYRCNFHCQHCSESKVWKKGMRAFTINDVKELSRQADRMGLAHFVITGGEPLIFPDFDQLVEAIDPNKFYITTDTNGWYLDKERARHLKSVGVDKIQLSLDSLSPKEHDEFRRKRGAHARCLKAIDAALDAGLNIIVQTVVSKQRARSSEFVEFLEFLNGKGVGVFVTYAKPVGGWEGNFEVLVDRDDIEYVRQLEKRYNVFTHFTPSYGLDLGCIAVKRMISITKYGDVMPCPYIYVSLGNFFDEPLKDIVERGLNIKFFGKYYNGCWIAENRRFIDEYLVKRIYGKPLPVPYHEVFYESDFINPDERRLCR</sequence>
<dbReference type="AlphaFoldDB" id="A0A7V3NVH6"/>
<reference evidence="6" key="1">
    <citation type="journal article" date="2020" name="mSystems">
        <title>Genome- and Community-Level Interaction Insights into Carbon Utilization and Element Cycling Functions of Hydrothermarchaeota in Hydrothermal Sediment.</title>
        <authorList>
            <person name="Zhou Z."/>
            <person name="Liu Y."/>
            <person name="Xu W."/>
            <person name="Pan J."/>
            <person name="Luo Z.H."/>
            <person name="Li M."/>
        </authorList>
    </citation>
    <scope>NUCLEOTIDE SEQUENCE [LARGE SCALE GENOMIC DNA]</scope>
    <source>
        <strain evidence="6">SpSt-754</strain>
    </source>
</reference>
<dbReference type="InterPro" id="IPR007197">
    <property type="entry name" value="rSAM"/>
</dbReference>
<evidence type="ECO:0000259" key="5">
    <source>
        <dbReference type="PROSITE" id="PS51918"/>
    </source>
</evidence>
<dbReference type="SMART" id="SM00729">
    <property type="entry name" value="Elp3"/>
    <property type="match status" value="1"/>
</dbReference>
<name>A0A7V3NVH6_UNCW3</name>
<dbReference type="PANTHER" id="PTHR11228:SF7">
    <property type="entry name" value="PQQA PEPTIDE CYCLASE"/>
    <property type="match status" value="1"/>
</dbReference>
<comment type="caution">
    <text evidence="6">The sequence shown here is derived from an EMBL/GenBank/DDBJ whole genome shotgun (WGS) entry which is preliminary data.</text>
</comment>
<feature type="domain" description="Radical SAM core" evidence="5">
    <location>
        <begin position="42"/>
        <end position="257"/>
    </location>
</feature>
<dbReference type="InterPro" id="IPR058240">
    <property type="entry name" value="rSAM_sf"/>
</dbReference>
<dbReference type="GO" id="GO:0046872">
    <property type="term" value="F:metal ion binding"/>
    <property type="evidence" value="ECO:0007669"/>
    <property type="project" value="UniProtKB-KW"/>
</dbReference>
<evidence type="ECO:0000313" key="6">
    <source>
        <dbReference type="EMBL" id="HGB36236.1"/>
    </source>
</evidence>